<comment type="caution">
    <text evidence="2">The sequence shown here is derived from an EMBL/GenBank/DDBJ whole genome shotgun (WGS) entry which is preliminary data.</text>
</comment>
<protein>
    <recommendedName>
        <fullName evidence="4">Lipoprotein</fullName>
    </recommendedName>
</protein>
<keyword evidence="3" id="KW-1185">Reference proteome</keyword>
<accession>A0ABU0IT46</accession>
<reference evidence="2 3" key="1">
    <citation type="submission" date="2023-07" db="EMBL/GenBank/DDBJ databases">
        <title>Genomic Encyclopedia of Type Strains, Phase IV (KMG-IV): sequencing the most valuable type-strain genomes for metagenomic binning, comparative biology and taxonomic classification.</title>
        <authorList>
            <person name="Goeker M."/>
        </authorList>
    </citation>
    <scope>NUCLEOTIDE SEQUENCE [LARGE SCALE GENOMIC DNA]</scope>
    <source>
        <strain evidence="2 3">DSM 18695</strain>
    </source>
</reference>
<gene>
    <name evidence="2" type="ORF">QO010_002119</name>
</gene>
<proteinExistence type="predicted"/>
<dbReference type="EMBL" id="JAUSVS010000003">
    <property type="protein sequence ID" value="MDQ0464338.1"/>
    <property type="molecule type" value="Genomic_DNA"/>
</dbReference>
<evidence type="ECO:0000313" key="2">
    <source>
        <dbReference type="EMBL" id="MDQ0464338.1"/>
    </source>
</evidence>
<evidence type="ECO:0008006" key="4">
    <source>
        <dbReference type="Google" id="ProtNLM"/>
    </source>
</evidence>
<dbReference type="PROSITE" id="PS51257">
    <property type="entry name" value="PROKAR_LIPOPROTEIN"/>
    <property type="match status" value="1"/>
</dbReference>
<evidence type="ECO:0000313" key="3">
    <source>
        <dbReference type="Proteomes" id="UP001228905"/>
    </source>
</evidence>
<keyword evidence="1" id="KW-0732">Signal</keyword>
<dbReference type="RefSeq" id="WP_307348932.1">
    <property type="nucleotide sequence ID" value="NZ_JAUSVS010000003.1"/>
</dbReference>
<sequence length="74" mass="7925">MQRVLILTVAALTLVACASTPSRVFDPNSAPYQLLFQDCAERGGVLTYIPGANSPDDSENYTCKFADSRTKPAG</sequence>
<feature type="chain" id="PRO_5045959904" description="Lipoprotein" evidence="1">
    <location>
        <begin position="19"/>
        <end position="74"/>
    </location>
</feature>
<dbReference type="Proteomes" id="UP001228905">
    <property type="component" value="Unassembled WGS sequence"/>
</dbReference>
<evidence type="ECO:0000256" key="1">
    <source>
        <dbReference type="SAM" id="SignalP"/>
    </source>
</evidence>
<feature type="signal peptide" evidence="1">
    <location>
        <begin position="1"/>
        <end position="18"/>
    </location>
</feature>
<name>A0ABU0IT46_9CAUL</name>
<organism evidence="2 3">
    <name type="scientific">Caulobacter ginsengisoli</name>
    <dbReference type="NCBI Taxonomy" id="400775"/>
    <lineage>
        <taxon>Bacteria</taxon>
        <taxon>Pseudomonadati</taxon>
        <taxon>Pseudomonadota</taxon>
        <taxon>Alphaproteobacteria</taxon>
        <taxon>Caulobacterales</taxon>
        <taxon>Caulobacteraceae</taxon>
        <taxon>Caulobacter</taxon>
    </lineage>
</organism>